<gene>
    <name evidence="1" type="ORF">ENE74_12275</name>
</gene>
<name>A0A437J5S5_9SPHN</name>
<keyword evidence="2" id="KW-1185">Reference proteome</keyword>
<sequence>MRRLLEALEAMAYEGTRATLLRGTPWASGMFEGMRYEVVLIIPGPLAMSCADRLRRTLHEAEFAIGGYIVADAVVDDAYATHEAAIVTVSALVLRDA</sequence>
<evidence type="ECO:0000313" key="1">
    <source>
        <dbReference type="EMBL" id="RVT40133.1"/>
    </source>
</evidence>
<reference evidence="1 2" key="1">
    <citation type="submission" date="2019-01" db="EMBL/GenBank/DDBJ databases">
        <authorList>
            <person name="Chen W.-M."/>
        </authorList>
    </citation>
    <scope>NUCLEOTIDE SEQUENCE [LARGE SCALE GENOMIC DNA]</scope>
    <source>
        <strain evidence="1 2">TLA-22</strain>
    </source>
</reference>
<dbReference type="AlphaFoldDB" id="A0A437J5S5"/>
<protein>
    <submittedName>
        <fullName evidence="1">Uncharacterized protein</fullName>
    </submittedName>
</protein>
<comment type="caution">
    <text evidence="1">The sequence shown here is derived from an EMBL/GenBank/DDBJ whole genome shotgun (WGS) entry which is preliminary data.</text>
</comment>
<accession>A0A437J5S5</accession>
<dbReference type="EMBL" id="RZUL01000004">
    <property type="protein sequence ID" value="RVT40133.1"/>
    <property type="molecule type" value="Genomic_DNA"/>
</dbReference>
<dbReference type="Proteomes" id="UP000282977">
    <property type="component" value="Unassembled WGS sequence"/>
</dbReference>
<evidence type="ECO:0000313" key="2">
    <source>
        <dbReference type="Proteomes" id="UP000282977"/>
    </source>
</evidence>
<proteinExistence type="predicted"/>
<dbReference type="RefSeq" id="WP_127691229.1">
    <property type="nucleotide sequence ID" value="NZ_RZUL01000004.1"/>
</dbReference>
<organism evidence="1 2">
    <name type="scientific">Sphingobium algorifonticola</name>
    <dbReference type="NCBI Taxonomy" id="2008318"/>
    <lineage>
        <taxon>Bacteria</taxon>
        <taxon>Pseudomonadati</taxon>
        <taxon>Pseudomonadota</taxon>
        <taxon>Alphaproteobacteria</taxon>
        <taxon>Sphingomonadales</taxon>
        <taxon>Sphingomonadaceae</taxon>
        <taxon>Sphingobium</taxon>
    </lineage>
</organism>
<dbReference type="OrthoDB" id="7473760at2"/>